<dbReference type="Gene3D" id="1.10.260.40">
    <property type="entry name" value="lambda repressor-like DNA-binding domains"/>
    <property type="match status" value="1"/>
</dbReference>
<dbReference type="Proteomes" id="UP001152519">
    <property type="component" value="Unassembled WGS sequence"/>
</dbReference>
<feature type="domain" description="HTH cro/C1-type" evidence="1">
    <location>
        <begin position="8"/>
        <end position="62"/>
    </location>
</feature>
<reference evidence="2" key="1">
    <citation type="submission" date="2021-05" db="EMBL/GenBank/DDBJ databases">
        <authorList>
            <person name="Arsene-Ploetze F."/>
        </authorList>
    </citation>
    <scope>NUCLEOTIDE SEQUENCE</scope>
    <source>
        <strain evidence="2">DSM 42138</strain>
    </source>
</reference>
<dbReference type="GO" id="GO:0003677">
    <property type="term" value="F:DNA binding"/>
    <property type="evidence" value="ECO:0007669"/>
    <property type="project" value="InterPro"/>
</dbReference>
<evidence type="ECO:0000259" key="1">
    <source>
        <dbReference type="PROSITE" id="PS50943"/>
    </source>
</evidence>
<dbReference type="SUPFAM" id="SSF47413">
    <property type="entry name" value="lambda repressor-like DNA-binding domains"/>
    <property type="match status" value="1"/>
</dbReference>
<proteinExistence type="predicted"/>
<dbReference type="SMART" id="SM00530">
    <property type="entry name" value="HTH_XRE"/>
    <property type="match status" value="1"/>
</dbReference>
<dbReference type="CDD" id="cd00093">
    <property type="entry name" value="HTH_XRE"/>
    <property type="match status" value="1"/>
</dbReference>
<name>A0A9W4GQJ2_9ACTN</name>
<gene>
    <name evidence="2" type="ORF">SCOCK_180106</name>
</gene>
<dbReference type="EMBL" id="CAJSLV010000046">
    <property type="protein sequence ID" value="CAG6392729.1"/>
    <property type="molecule type" value="Genomic_DNA"/>
</dbReference>
<protein>
    <recommendedName>
        <fullName evidence="1">HTH cro/C1-type domain-containing protein</fullName>
    </recommendedName>
</protein>
<dbReference type="InterPro" id="IPR001387">
    <property type="entry name" value="Cro/C1-type_HTH"/>
</dbReference>
<dbReference type="Pfam" id="PF13560">
    <property type="entry name" value="HTH_31"/>
    <property type="match status" value="1"/>
</dbReference>
<comment type="caution">
    <text evidence="2">The sequence shown here is derived from an EMBL/GenBank/DDBJ whole genome shotgun (WGS) entry which is preliminary data.</text>
</comment>
<accession>A0A9W4GQJ2</accession>
<dbReference type="PROSITE" id="PS50943">
    <property type="entry name" value="HTH_CROC1"/>
    <property type="match status" value="1"/>
</dbReference>
<evidence type="ECO:0000313" key="2">
    <source>
        <dbReference type="EMBL" id="CAG6392729.1"/>
    </source>
</evidence>
<keyword evidence="3" id="KW-1185">Reference proteome</keyword>
<sequence>MTANGTAIRSIREAQNLSLRGLARATKRQPSHISRLERGLCGASGDTVERIAAALGVPVDAIAPPAPTEETQ</sequence>
<organism evidence="2 3">
    <name type="scientific">Actinacidiphila cocklensis</name>
    <dbReference type="NCBI Taxonomy" id="887465"/>
    <lineage>
        <taxon>Bacteria</taxon>
        <taxon>Bacillati</taxon>
        <taxon>Actinomycetota</taxon>
        <taxon>Actinomycetes</taxon>
        <taxon>Kitasatosporales</taxon>
        <taxon>Streptomycetaceae</taxon>
        <taxon>Actinacidiphila</taxon>
    </lineage>
</organism>
<evidence type="ECO:0000313" key="3">
    <source>
        <dbReference type="Proteomes" id="UP001152519"/>
    </source>
</evidence>
<dbReference type="RefSeq" id="WP_422665172.1">
    <property type="nucleotide sequence ID" value="NZ_CAJSLV010000046.1"/>
</dbReference>
<dbReference type="InterPro" id="IPR010982">
    <property type="entry name" value="Lambda_DNA-bd_dom_sf"/>
</dbReference>
<dbReference type="AlphaFoldDB" id="A0A9W4GQJ2"/>